<evidence type="ECO:0000313" key="3">
    <source>
        <dbReference type="Proteomes" id="UP000024404"/>
    </source>
</evidence>
<reference evidence="2" key="2">
    <citation type="submission" date="2022-06" db="UniProtKB">
        <authorList>
            <consortium name="EnsemblMetazoa"/>
        </authorList>
    </citation>
    <scope>IDENTIFICATION</scope>
</reference>
<keyword evidence="3" id="KW-1185">Reference proteome</keyword>
<accession>A0A8R1TLM3</accession>
<evidence type="ECO:0000256" key="1">
    <source>
        <dbReference type="SAM" id="SignalP"/>
    </source>
</evidence>
<protein>
    <submittedName>
        <fullName evidence="2">Uncharacterized protein</fullName>
    </submittedName>
</protein>
<proteinExistence type="predicted"/>
<feature type="chain" id="PRO_5035860622" evidence="1">
    <location>
        <begin position="23"/>
        <end position="111"/>
    </location>
</feature>
<dbReference type="Proteomes" id="UP000024404">
    <property type="component" value="Unassembled WGS sequence"/>
</dbReference>
<dbReference type="EnsemblMetazoa" id="OVOC12162.1">
    <property type="protein sequence ID" value="OVOC12162.1"/>
    <property type="gene ID" value="WBGene00248971"/>
</dbReference>
<keyword evidence="1" id="KW-0732">Signal</keyword>
<feature type="signal peptide" evidence="1">
    <location>
        <begin position="1"/>
        <end position="22"/>
    </location>
</feature>
<dbReference type="EMBL" id="CMVM020000397">
    <property type="status" value="NOT_ANNOTATED_CDS"/>
    <property type="molecule type" value="Genomic_DNA"/>
</dbReference>
<organism evidence="2 3">
    <name type="scientific">Onchocerca volvulus</name>
    <dbReference type="NCBI Taxonomy" id="6282"/>
    <lineage>
        <taxon>Eukaryota</taxon>
        <taxon>Metazoa</taxon>
        <taxon>Ecdysozoa</taxon>
        <taxon>Nematoda</taxon>
        <taxon>Chromadorea</taxon>
        <taxon>Rhabditida</taxon>
        <taxon>Spirurina</taxon>
        <taxon>Spiruromorpha</taxon>
        <taxon>Filarioidea</taxon>
        <taxon>Onchocercidae</taxon>
        <taxon>Onchocerca</taxon>
    </lineage>
</organism>
<evidence type="ECO:0000313" key="2">
    <source>
        <dbReference type="EnsemblMetazoa" id="OVOC12162.1"/>
    </source>
</evidence>
<dbReference type="AlphaFoldDB" id="A0A8R1TLM3"/>
<dbReference type="EMBL" id="CMVM020000398">
    <property type="status" value="NOT_ANNOTATED_CDS"/>
    <property type="molecule type" value="Genomic_DNA"/>
</dbReference>
<sequence>MNAGMISLTFSLLELFIRLHSSDDQVTQEKAESQALITAQILRKAINNIPICIVAQSNTRKYKELNFLDSHQIIALHFTVINDTEPENSRQIFSNTFPDIELNSLPLLGGP</sequence>
<name>A0A8R1TLM3_ONCVO</name>
<reference evidence="3" key="1">
    <citation type="submission" date="2013-10" db="EMBL/GenBank/DDBJ databases">
        <title>Genome sequencing of Onchocerca volvulus.</title>
        <authorList>
            <person name="Cotton J."/>
            <person name="Tsai J."/>
            <person name="Stanley E."/>
            <person name="Tracey A."/>
            <person name="Holroyd N."/>
            <person name="Lustigman S."/>
            <person name="Berriman M."/>
        </authorList>
    </citation>
    <scope>NUCLEOTIDE SEQUENCE</scope>
</reference>